<dbReference type="SUPFAM" id="SSF47954">
    <property type="entry name" value="Cyclin-like"/>
    <property type="match status" value="1"/>
</dbReference>
<dbReference type="Pfam" id="PF00134">
    <property type="entry name" value="Cyclin_N"/>
    <property type="match status" value="1"/>
</dbReference>
<feature type="compositionally biased region" description="Basic residues" evidence="1">
    <location>
        <begin position="94"/>
        <end position="103"/>
    </location>
</feature>
<dbReference type="InterPro" id="IPR036915">
    <property type="entry name" value="Cyclin-like_sf"/>
</dbReference>
<name>A0A3P6U0V7_DIBLA</name>
<dbReference type="Proteomes" id="UP000281553">
    <property type="component" value="Unassembled WGS sequence"/>
</dbReference>
<dbReference type="Gene3D" id="1.10.472.10">
    <property type="entry name" value="Cyclin-like"/>
    <property type="match status" value="1"/>
</dbReference>
<feature type="compositionally biased region" description="Polar residues" evidence="1">
    <location>
        <begin position="61"/>
        <end position="72"/>
    </location>
</feature>
<evidence type="ECO:0000313" key="3">
    <source>
        <dbReference type="EMBL" id="VDK87575.1"/>
    </source>
</evidence>
<reference evidence="3 4" key="1">
    <citation type="submission" date="2018-11" db="EMBL/GenBank/DDBJ databases">
        <authorList>
            <consortium name="Pathogen Informatics"/>
        </authorList>
    </citation>
    <scope>NUCLEOTIDE SEQUENCE [LARGE SCALE GENOMIC DNA]</scope>
</reference>
<feature type="compositionally biased region" description="Basic and acidic residues" evidence="1">
    <location>
        <begin position="104"/>
        <end position="114"/>
    </location>
</feature>
<protein>
    <recommendedName>
        <fullName evidence="2">Cyclin N-terminal domain-containing protein</fullName>
    </recommendedName>
</protein>
<keyword evidence="4" id="KW-1185">Reference proteome</keyword>
<dbReference type="PANTHER" id="PTHR10177">
    <property type="entry name" value="CYCLINS"/>
    <property type="match status" value="1"/>
</dbReference>
<dbReference type="EMBL" id="UYRU01044731">
    <property type="protein sequence ID" value="VDK87575.1"/>
    <property type="molecule type" value="Genomic_DNA"/>
</dbReference>
<evidence type="ECO:0000256" key="1">
    <source>
        <dbReference type="SAM" id="MobiDB-lite"/>
    </source>
</evidence>
<feature type="domain" description="Cyclin N-terminal" evidence="2">
    <location>
        <begin position="267"/>
        <end position="357"/>
    </location>
</feature>
<dbReference type="AlphaFoldDB" id="A0A3P6U0V7"/>
<dbReference type="OrthoDB" id="6272950at2759"/>
<evidence type="ECO:0000313" key="4">
    <source>
        <dbReference type="Proteomes" id="UP000281553"/>
    </source>
</evidence>
<evidence type="ECO:0000259" key="2">
    <source>
        <dbReference type="Pfam" id="PF00134"/>
    </source>
</evidence>
<dbReference type="InterPro" id="IPR006671">
    <property type="entry name" value="Cyclin_N"/>
</dbReference>
<gene>
    <name evidence="3" type="ORF">DILT_LOCUS4039</name>
</gene>
<dbReference type="InterPro" id="IPR039361">
    <property type="entry name" value="Cyclin"/>
</dbReference>
<feature type="region of interest" description="Disordered" evidence="1">
    <location>
        <begin position="55"/>
        <end position="114"/>
    </location>
</feature>
<proteinExistence type="predicted"/>
<accession>A0A3P6U0V7</accession>
<organism evidence="3 4">
    <name type="scientific">Dibothriocephalus latus</name>
    <name type="common">Fish tapeworm</name>
    <name type="synonym">Diphyllobothrium latum</name>
    <dbReference type="NCBI Taxonomy" id="60516"/>
    <lineage>
        <taxon>Eukaryota</taxon>
        <taxon>Metazoa</taxon>
        <taxon>Spiralia</taxon>
        <taxon>Lophotrochozoa</taxon>
        <taxon>Platyhelminthes</taxon>
        <taxon>Cestoda</taxon>
        <taxon>Eucestoda</taxon>
        <taxon>Diphyllobothriidea</taxon>
        <taxon>Diphyllobothriidae</taxon>
        <taxon>Dibothriocephalus</taxon>
    </lineage>
</organism>
<sequence>MASNVSSHQPEVDLTDLPEVCSKHLPNRIFGRIQRKFSVPSQRLREQAACLGRRASKKLKQVNNPPGSNDSLSLGFDLGGDPQEDQLSSPDRKANRKRKLTKRTQRDSPYPERNNRIDRMFQVMRKGRSLELPDDVQVKNFEAVHEGPLPACEKENKDATSLPTKKCIECVRRLMERQTLADVEQRSATASLLEEKIIPEGTRQAFGLFNGCWINTYAAVRDRLYLSTLSNNDDADQGEFYLFYKRILHYLLIRDAILSLDFEPTCLSRSQLTPGIRATLFDWMIKVQQYLRMGTESLHLATSLVDYFISRRQIAEHNYQLVGITALFLAGKVNERQAASLRTLCYLTEHSYIPKQVGCPPF</sequence>